<sequence length="141" mass="15983">ALLARLPAVLARRRGALPRAHPVRGAARHPRAALRAPPQGRRGRGARRVPPRPLGPAVRRRHRRPPRTHGRGLLRAPRAQAAPRLRVRDGHRVGRGRPCGEGARVLPSRWQRRRWSRLRGIVNLYNLKNMLGGQSYLTRTR</sequence>
<dbReference type="AlphaFoldDB" id="J3MX21"/>
<dbReference type="EnsemblPlants" id="OB09G15500.1">
    <property type="protein sequence ID" value="OB09G15500.1"/>
    <property type="gene ID" value="OB09G15500"/>
</dbReference>
<accession>J3MX21</accession>
<evidence type="ECO:0000313" key="3">
    <source>
        <dbReference type="Proteomes" id="UP000006038"/>
    </source>
</evidence>
<feature type="compositionally biased region" description="Basic residues" evidence="1">
    <location>
        <begin position="41"/>
        <end position="50"/>
    </location>
</feature>
<reference evidence="2" key="2">
    <citation type="submission" date="2013-04" db="UniProtKB">
        <authorList>
            <consortium name="EnsemblPlants"/>
        </authorList>
    </citation>
    <scope>IDENTIFICATION</scope>
</reference>
<dbReference type="Gramene" id="OB09G15500.1">
    <property type="protein sequence ID" value="OB09G15500.1"/>
    <property type="gene ID" value="OB09G15500"/>
</dbReference>
<dbReference type="Proteomes" id="UP000006038">
    <property type="component" value="Chromosome 9"/>
</dbReference>
<name>J3MX21_ORYBR</name>
<proteinExistence type="predicted"/>
<feature type="region of interest" description="Disordered" evidence="1">
    <location>
        <begin position="20"/>
        <end position="83"/>
    </location>
</feature>
<protein>
    <submittedName>
        <fullName evidence="2">Uncharacterized protein</fullName>
    </submittedName>
</protein>
<dbReference type="HOGENOM" id="CLU_1830320_0_0_1"/>
<keyword evidence="3" id="KW-1185">Reference proteome</keyword>
<feature type="compositionally biased region" description="Basic residues" evidence="1">
    <location>
        <begin position="58"/>
        <end position="72"/>
    </location>
</feature>
<evidence type="ECO:0000313" key="2">
    <source>
        <dbReference type="EnsemblPlants" id="OB09G15500.1"/>
    </source>
</evidence>
<evidence type="ECO:0000256" key="1">
    <source>
        <dbReference type="SAM" id="MobiDB-lite"/>
    </source>
</evidence>
<feature type="compositionally biased region" description="Low complexity" evidence="1">
    <location>
        <begin position="73"/>
        <end position="83"/>
    </location>
</feature>
<organism evidence="2">
    <name type="scientific">Oryza brachyantha</name>
    <name type="common">malo sina</name>
    <dbReference type="NCBI Taxonomy" id="4533"/>
    <lineage>
        <taxon>Eukaryota</taxon>
        <taxon>Viridiplantae</taxon>
        <taxon>Streptophyta</taxon>
        <taxon>Embryophyta</taxon>
        <taxon>Tracheophyta</taxon>
        <taxon>Spermatophyta</taxon>
        <taxon>Magnoliopsida</taxon>
        <taxon>Liliopsida</taxon>
        <taxon>Poales</taxon>
        <taxon>Poaceae</taxon>
        <taxon>BOP clade</taxon>
        <taxon>Oryzoideae</taxon>
        <taxon>Oryzeae</taxon>
        <taxon>Oryzinae</taxon>
        <taxon>Oryza</taxon>
    </lineage>
</organism>
<reference evidence="2" key="1">
    <citation type="journal article" date="2013" name="Nat. Commun.">
        <title>Whole-genome sequencing of Oryza brachyantha reveals mechanisms underlying Oryza genome evolution.</title>
        <authorList>
            <person name="Chen J."/>
            <person name="Huang Q."/>
            <person name="Gao D."/>
            <person name="Wang J."/>
            <person name="Lang Y."/>
            <person name="Liu T."/>
            <person name="Li B."/>
            <person name="Bai Z."/>
            <person name="Luis Goicoechea J."/>
            <person name="Liang C."/>
            <person name="Chen C."/>
            <person name="Zhang W."/>
            <person name="Sun S."/>
            <person name="Liao Y."/>
            <person name="Zhang X."/>
            <person name="Yang L."/>
            <person name="Song C."/>
            <person name="Wang M."/>
            <person name="Shi J."/>
            <person name="Liu G."/>
            <person name="Liu J."/>
            <person name="Zhou H."/>
            <person name="Zhou W."/>
            <person name="Yu Q."/>
            <person name="An N."/>
            <person name="Chen Y."/>
            <person name="Cai Q."/>
            <person name="Wang B."/>
            <person name="Liu B."/>
            <person name="Min J."/>
            <person name="Huang Y."/>
            <person name="Wu H."/>
            <person name="Li Z."/>
            <person name="Zhang Y."/>
            <person name="Yin Y."/>
            <person name="Song W."/>
            <person name="Jiang J."/>
            <person name="Jackson S.A."/>
            <person name="Wing R.A."/>
            <person name="Wang J."/>
            <person name="Chen M."/>
        </authorList>
    </citation>
    <scope>NUCLEOTIDE SEQUENCE [LARGE SCALE GENOMIC DNA]</scope>
    <source>
        <strain evidence="2">cv. IRGC 101232</strain>
    </source>
</reference>